<dbReference type="Proteomes" id="UP000186817">
    <property type="component" value="Unassembled WGS sequence"/>
</dbReference>
<dbReference type="GO" id="GO:0004523">
    <property type="term" value="F:RNA-DNA hybrid ribonuclease activity"/>
    <property type="evidence" value="ECO:0007669"/>
    <property type="project" value="InterPro"/>
</dbReference>
<dbReference type="InterPro" id="IPR012337">
    <property type="entry name" value="RNaseH-like_sf"/>
</dbReference>
<dbReference type="InterPro" id="IPR036397">
    <property type="entry name" value="RNaseH_sf"/>
</dbReference>
<dbReference type="Gene3D" id="3.30.420.10">
    <property type="entry name" value="Ribonuclease H-like superfamily/Ribonuclease H"/>
    <property type="match status" value="1"/>
</dbReference>
<evidence type="ECO:0000313" key="3">
    <source>
        <dbReference type="Proteomes" id="UP000186817"/>
    </source>
</evidence>
<dbReference type="PROSITE" id="PS50879">
    <property type="entry name" value="RNASE_H_1"/>
    <property type="match status" value="1"/>
</dbReference>
<dbReference type="EMBL" id="LSRX01001754">
    <property type="protein sequence ID" value="OLP77505.1"/>
    <property type="molecule type" value="Genomic_DNA"/>
</dbReference>
<keyword evidence="3" id="KW-1185">Reference proteome</keyword>
<accession>A0A1Q9C3M9</accession>
<name>A0A1Q9C3M9_SYMMI</name>
<feature type="compositionally biased region" description="Polar residues" evidence="1">
    <location>
        <begin position="390"/>
        <end position="399"/>
    </location>
</feature>
<evidence type="ECO:0000313" key="2">
    <source>
        <dbReference type="EMBL" id="OLP77505.1"/>
    </source>
</evidence>
<organism evidence="2 3">
    <name type="scientific">Symbiodinium microadriaticum</name>
    <name type="common">Dinoflagellate</name>
    <name type="synonym">Zooxanthella microadriatica</name>
    <dbReference type="NCBI Taxonomy" id="2951"/>
    <lineage>
        <taxon>Eukaryota</taxon>
        <taxon>Sar</taxon>
        <taxon>Alveolata</taxon>
        <taxon>Dinophyceae</taxon>
        <taxon>Suessiales</taxon>
        <taxon>Symbiodiniaceae</taxon>
        <taxon>Symbiodinium</taxon>
    </lineage>
</organism>
<protein>
    <submittedName>
        <fullName evidence="2">Uncharacterized protein</fullName>
    </submittedName>
</protein>
<proteinExistence type="predicted"/>
<dbReference type="SUPFAM" id="SSF53098">
    <property type="entry name" value="Ribonuclease H-like"/>
    <property type="match status" value="1"/>
</dbReference>
<dbReference type="GO" id="GO:0003676">
    <property type="term" value="F:nucleic acid binding"/>
    <property type="evidence" value="ECO:0007669"/>
    <property type="project" value="InterPro"/>
</dbReference>
<reference evidence="2 3" key="1">
    <citation type="submission" date="2016-02" db="EMBL/GenBank/DDBJ databases">
        <title>Genome analysis of coral dinoflagellate symbionts highlights evolutionary adaptations to a symbiotic lifestyle.</title>
        <authorList>
            <person name="Aranda M."/>
            <person name="Li Y."/>
            <person name="Liew Y.J."/>
            <person name="Baumgarten S."/>
            <person name="Simakov O."/>
            <person name="Wilson M."/>
            <person name="Piel J."/>
            <person name="Ashoor H."/>
            <person name="Bougouffa S."/>
            <person name="Bajic V.B."/>
            <person name="Ryu T."/>
            <person name="Ravasi T."/>
            <person name="Bayer T."/>
            <person name="Micklem G."/>
            <person name="Kim H."/>
            <person name="Bhak J."/>
            <person name="Lajeunesse T.C."/>
            <person name="Voolstra C.R."/>
        </authorList>
    </citation>
    <scope>NUCLEOTIDE SEQUENCE [LARGE SCALE GENOMIC DNA]</scope>
    <source>
        <strain evidence="2 3">CCMP2467</strain>
    </source>
</reference>
<feature type="region of interest" description="Disordered" evidence="1">
    <location>
        <begin position="369"/>
        <end position="406"/>
    </location>
</feature>
<evidence type="ECO:0000256" key="1">
    <source>
        <dbReference type="SAM" id="MobiDB-lite"/>
    </source>
</evidence>
<gene>
    <name evidence="2" type="ORF">AK812_SmicGene42430</name>
</gene>
<sequence length="1661" mass="180755">MVVFVLAGGGTLLRLAPQRVSEINLSASLTDLLMLLAIHGRLPQQPVVTVAAAMPRAAATPNVYTVGFVVVELQRADSEVVVLQDPSLDGSLLMALTVDRGTQADGLLAPAQLRRGYTAAVNGSPVQGCRRSLITGDLVQLYQGPLAARVWTAAHMYQVIPALRLFALPIRVPGLRSFVQGDMSYASRLRTRQYLYEAIEIRQLEQVMDLGEPGARSHPYVVLGPEHLPMLVYVPGDEAPSDNQVQCFLTYSGIFTPGSHYIITTATSGACPVVVSVPPRDHLMTILYPAPDESHSLLQLSVPPECNLPALQLPLRSGMELVFPRLAHAAVMGERHARAASSSRGGAAMSLLQTKVSYLTHAGKVQVPTPLGRRTLAGPGTADHLDNLTDRTGSNSLQRQGPAPVRPSPCQLELVQLLPWPKAQVAWAVNEDIVSSCLADHLLHNLHTTLEPLASEFRPFTVAWSQLPLWDRTTRLDELCIYTDGSFFPHRERATWALVVIGRIGGVFHRIGFHAGPVRAAHCAELSAYQGEVEALLHAAAIVCANPGPLPYIGCDCSAALLAVQGHGVLSRDNAAGRALAGLTCYAQGIGHPISFHKVEAHSGCAFNDMADVLAKQVGRLDGCSPWPFAPDDFYAAVSEQVVERLWLTCPSNQPMSDVPPLTASGTWTSDHMTPPADSSVIPIGMGAPEEATHAMTLHLRILQYNVLSLKGLTAKALLAAGTRRDELAAAVDKIPRRFCLIACLDANARFHQQADEPATLSSTTICRNSRHLVDFAHRVNGDVSDQFDCRGERLTSWTSPGGHQSLLDYVVYPRTWRPGAVTLPTPDLQDLHSGRDHDPVALELNITCQSTRTQDSLHVDVAALSTAHGQAVARRALESMPMIPWSVDSTRHVDLVHRHLHAQLRDLPPAPPRARNPALTPATIELVRSKRHMQRCLAVVRMRSKNLVLWALFKAWRDGGRSARGDAARIRNMHRLELHRLEMFRQARQALTQAMQRDKADFARRAYHQAREAGPREFAFKLRAVLRTGRRFRAPPLVPVLRVEGDAKVGRPAVLDAFAEHFAAPERASPVDLQQLSGTSVRRGPAIQLNGERIPSIVQLAGSFAKLKSGKAPGISRLPSELFKLAPCVSARIFWPVMMKSIIRDPFPMQWRGGAAVAVPKPGKASDELQGFRSVLLLEPTAKAVQTAYRPMLHDVFMRLRTNVHYGGIAGAPISLPAACAKAHFLHLDKAKKCGGAVFVDCKAAYYSVAREVLTATPEQIADDSWTRSRASLFFDEASQQAAFIQALRAHNAPGELQSFPELAAILRGQLANTWFTGRTDSAVAMRAESGTVPGSPVADLLFGVVFQKFLARVNALLAEGNWAAFVDFTHEGEDPPSTPTWADDVCVLFQVDRADLLEKALQAILTAVVKAMKYQGLQANLGPGKTEAVLVAHGPQSRAVRRRLLAAAEPQVDFVCEETVCSVRLVPSYTHLGCVIQADACDLPAIQYREAQAQAMYGPLRKKLLNNQYLSEKEKLLLLKSRVITSFMHGAGLHALRTQREQEKFADVVARFHRGAFRPIVGVSSRGYTNLEIASILGLALPEELLAVARARALADLGRAKLLPVLRCFEADGHWWRLACEAAKVVGILPSSMAAQGITDVGPPMYKAFNGAPPSSTSM</sequence>
<dbReference type="InterPro" id="IPR002156">
    <property type="entry name" value="RNaseH_domain"/>
</dbReference>
<comment type="caution">
    <text evidence="2">The sequence shown here is derived from an EMBL/GenBank/DDBJ whole genome shotgun (WGS) entry which is preliminary data.</text>
</comment>
<dbReference type="OrthoDB" id="416182at2759"/>